<dbReference type="Proteomes" id="UP000013525">
    <property type="component" value="Unassembled WGS sequence"/>
</dbReference>
<dbReference type="Pfam" id="PF00722">
    <property type="entry name" value="Glyco_hydro_16"/>
    <property type="match status" value="1"/>
</dbReference>
<dbReference type="CDD" id="cd00413">
    <property type="entry name" value="Glyco_hydrolase_16"/>
    <property type="match status" value="1"/>
</dbReference>
<dbReference type="GO" id="GO:0004553">
    <property type="term" value="F:hydrolase activity, hydrolyzing O-glycosyl compounds"/>
    <property type="evidence" value="ECO:0007669"/>
    <property type="project" value="InterPro"/>
</dbReference>
<reference evidence="2 3" key="1">
    <citation type="journal article" date="2013" name="Genome Announc.">
        <title>Draft Genome Sequence of Rhodococcus rhodnii Strain LMG5362, a Symbiont of Rhodnius prolixus (Hemiptera, Reduviidae, Triatominae), the Principle Vector of Trypanosoma cruzi.</title>
        <authorList>
            <person name="Pachebat J.A."/>
            <person name="van Keulen G."/>
            <person name="Whitten M.M."/>
            <person name="Girdwood S."/>
            <person name="Del Sol R."/>
            <person name="Dyson P.J."/>
            <person name="Facey P.D."/>
        </authorList>
    </citation>
    <scope>NUCLEOTIDE SEQUENCE [LARGE SCALE GENOMIC DNA]</scope>
    <source>
        <strain evidence="2 3">LMG 5362</strain>
    </source>
</reference>
<dbReference type="InterPro" id="IPR013320">
    <property type="entry name" value="ConA-like_dom_sf"/>
</dbReference>
<accession>R7WK87</accession>
<dbReference type="AlphaFoldDB" id="R7WK87"/>
<evidence type="ECO:0000313" key="3">
    <source>
        <dbReference type="Proteomes" id="UP000013525"/>
    </source>
</evidence>
<dbReference type="GO" id="GO:0005975">
    <property type="term" value="P:carbohydrate metabolic process"/>
    <property type="evidence" value="ECO:0007669"/>
    <property type="project" value="InterPro"/>
</dbReference>
<proteinExistence type="predicted"/>
<evidence type="ECO:0000259" key="1">
    <source>
        <dbReference type="PROSITE" id="PS51762"/>
    </source>
</evidence>
<dbReference type="InterPro" id="IPR000757">
    <property type="entry name" value="Beta-glucanase-like"/>
</dbReference>
<organism evidence="2 3">
    <name type="scientific">Rhodococcus rhodnii LMG 5362</name>
    <dbReference type="NCBI Taxonomy" id="1273125"/>
    <lineage>
        <taxon>Bacteria</taxon>
        <taxon>Bacillati</taxon>
        <taxon>Actinomycetota</taxon>
        <taxon>Actinomycetes</taxon>
        <taxon>Mycobacteriales</taxon>
        <taxon>Nocardiaceae</taxon>
        <taxon>Rhodococcus</taxon>
    </lineage>
</organism>
<dbReference type="Gene3D" id="2.60.120.200">
    <property type="match status" value="1"/>
</dbReference>
<sequence length="244" mass="27674">MPIPGWREVFVDDFTTDAPTGSFANADCGNPNAIVYTGTEDTRWRTYPECYLDTYNRNPYRADEVLSVHDGVLDHHLREVDGRRAGANLSPVLHGDDQGQVYGRYSARIKVSHPMITGYRLAMLLWPQSENWPEDGEINFPEGPLTGPIFGFHHWAEPGATPNSQDLSDVDPSTYNDWRVVTIEWTPWAVRFLLDDRVLLESNRGIPTTPMRWQLQLESSLYPAIGGGHFYVDWVTVHSWDGAP</sequence>
<feature type="domain" description="GH16" evidence="1">
    <location>
        <begin position="1"/>
        <end position="243"/>
    </location>
</feature>
<dbReference type="EMBL" id="APMY01000091">
    <property type="protein sequence ID" value="EOM75712.1"/>
    <property type="molecule type" value="Genomic_DNA"/>
</dbReference>
<name>R7WK87_9NOCA</name>
<dbReference type="eggNOG" id="COG2273">
    <property type="taxonomic scope" value="Bacteria"/>
</dbReference>
<keyword evidence="3" id="KW-1185">Reference proteome</keyword>
<gene>
    <name evidence="2" type="ORF">Rrhod_2984</name>
</gene>
<dbReference type="PROSITE" id="PS51762">
    <property type="entry name" value="GH16_2"/>
    <property type="match status" value="1"/>
</dbReference>
<evidence type="ECO:0000313" key="2">
    <source>
        <dbReference type="EMBL" id="EOM75712.1"/>
    </source>
</evidence>
<dbReference type="PATRIC" id="fig|1273125.3.peg.2838"/>
<protein>
    <recommendedName>
        <fullName evidence="1">GH16 domain-containing protein</fullName>
    </recommendedName>
</protein>
<comment type="caution">
    <text evidence="2">The sequence shown here is derived from an EMBL/GenBank/DDBJ whole genome shotgun (WGS) entry which is preliminary data.</text>
</comment>
<dbReference type="SUPFAM" id="SSF49899">
    <property type="entry name" value="Concanavalin A-like lectins/glucanases"/>
    <property type="match status" value="1"/>
</dbReference>